<sequence length="57" mass="6223">MANESIYNIVEALEKWQSYAGGSREGNIALQVPGFTLFLLRETDGASQDTSVSRTEA</sequence>
<dbReference type="Proteomes" id="UP000186922">
    <property type="component" value="Unassembled WGS sequence"/>
</dbReference>
<accession>A0A1D1W019</accession>
<dbReference type="EMBL" id="BDGG01000013">
    <property type="protein sequence ID" value="GAV06003.1"/>
    <property type="molecule type" value="Genomic_DNA"/>
</dbReference>
<comment type="caution">
    <text evidence="1">The sequence shown here is derived from an EMBL/GenBank/DDBJ whole genome shotgun (WGS) entry which is preliminary data.</text>
</comment>
<gene>
    <name evidence="1" type="primary">RvY_16046-1</name>
    <name evidence="1" type="synonym">RvY_16046.1</name>
    <name evidence="1" type="ORF">RvY_16046</name>
</gene>
<evidence type="ECO:0000313" key="2">
    <source>
        <dbReference type="Proteomes" id="UP000186922"/>
    </source>
</evidence>
<keyword evidence="2" id="KW-1185">Reference proteome</keyword>
<proteinExistence type="predicted"/>
<protein>
    <submittedName>
        <fullName evidence="1">Uncharacterized protein</fullName>
    </submittedName>
</protein>
<name>A0A1D1W019_RAMVA</name>
<organism evidence="1 2">
    <name type="scientific">Ramazzottius varieornatus</name>
    <name type="common">Water bear</name>
    <name type="synonym">Tardigrade</name>
    <dbReference type="NCBI Taxonomy" id="947166"/>
    <lineage>
        <taxon>Eukaryota</taxon>
        <taxon>Metazoa</taxon>
        <taxon>Ecdysozoa</taxon>
        <taxon>Tardigrada</taxon>
        <taxon>Eutardigrada</taxon>
        <taxon>Parachela</taxon>
        <taxon>Hypsibioidea</taxon>
        <taxon>Ramazzottiidae</taxon>
        <taxon>Ramazzottius</taxon>
    </lineage>
</organism>
<dbReference type="AlphaFoldDB" id="A0A1D1W019"/>
<evidence type="ECO:0000313" key="1">
    <source>
        <dbReference type="EMBL" id="GAV06003.1"/>
    </source>
</evidence>
<reference evidence="1 2" key="1">
    <citation type="journal article" date="2016" name="Nat. Commun.">
        <title>Extremotolerant tardigrade genome and improved radiotolerance of human cultured cells by tardigrade-unique protein.</title>
        <authorList>
            <person name="Hashimoto T."/>
            <person name="Horikawa D.D."/>
            <person name="Saito Y."/>
            <person name="Kuwahara H."/>
            <person name="Kozuka-Hata H."/>
            <person name="Shin-I T."/>
            <person name="Minakuchi Y."/>
            <person name="Ohishi K."/>
            <person name="Motoyama A."/>
            <person name="Aizu T."/>
            <person name="Enomoto A."/>
            <person name="Kondo K."/>
            <person name="Tanaka S."/>
            <person name="Hara Y."/>
            <person name="Koshikawa S."/>
            <person name="Sagara H."/>
            <person name="Miura T."/>
            <person name="Yokobori S."/>
            <person name="Miyagawa K."/>
            <person name="Suzuki Y."/>
            <person name="Kubo T."/>
            <person name="Oyama M."/>
            <person name="Kohara Y."/>
            <person name="Fujiyama A."/>
            <person name="Arakawa K."/>
            <person name="Katayama T."/>
            <person name="Toyoda A."/>
            <person name="Kunieda T."/>
        </authorList>
    </citation>
    <scope>NUCLEOTIDE SEQUENCE [LARGE SCALE GENOMIC DNA]</scope>
    <source>
        <strain evidence="1 2">YOKOZUNA-1</strain>
    </source>
</reference>